<keyword evidence="2" id="KW-0472">Membrane</keyword>
<feature type="region of interest" description="Disordered" evidence="1">
    <location>
        <begin position="170"/>
        <end position="200"/>
    </location>
</feature>
<gene>
    <name evidence="3" type="ORF">CPB83DRAFT_518581</name>
</gene>
<keyword evidence="2" id="KW-0812">Transmembrane</keyword>
<accession>A0A9P6EB07</accession>
<keyword evidence="4" id="KW-1185">Reference proteome</keyword>
<proteinExistence type="predicted"/>
<name>A0A9P6EB07_9AGAR</name>
<keyword evidence="2" id="KW-1133">Transmembrane helix</keyword>
<dbReference type="Proteomes" id="UP000807306">
    <property type="component" value="Unassembled WGS sequence"/>
</dbReference>
<organism evidence="3 4">
    <name type="scientific">Crepidotus variabilis</name>
    <dbReference type="NCBI Taxonomy" id="179855"/>
    <lineage>
        <taxon>Eukaryota</taxon>
        <taxon>Fungi</taxon>
        <taxon>Dikarya</taxon>
        <taxon>Basidiomycota</taxon>
        <taxon>Agaricomycotina</taxon>
        <taxon>Agaricomycetes</taxon>
        <taxon>Agaricomycetidae</taxon>
        <taxon>Agaricales</taxon>
        <taxon>Agaricineae</taxon>
        <taxon>Crepidotaceae</taxon>
        <taxon>Crepidotus</taxon>
    </lineage>
</organism>
<evidence type="ECO:0000313" key="3">
    <source>
        <dbReference type="EMBL" id="KAF9525628.1"/>
    </source>
</evidence>
<evidence type="ECO:0000313" key="4">
    <source>
        <dbReference type="Proteomes" id="UP000807306"/>
    </source>
</evidence>
<feature type="transmembrane region" description="Helical" evidence="2">
    <location>
        <begin position="88"/>
        <end position="109"/>
    </location>
</feature>
<sequence length="231" mass="25513">MGMAEVVVRQQLSSNIGALFLDNMKSFLLTELVHIWADPRPLKSNTVPSGPDIATIRIKAQASTANWKIVQDFRDKTVLNGFANVGGLWTFLDGIFAALFGSALLKIILGLKPLGIFGTAHSFQSKRLRAACITEYPRLEKDIAPPEKERGLLNMICDHLLDVDFLAPPDTPNKSRRASEMTQKSLLEDDTKTLNDNNGSHSKWESSGLCALFIHVPSDSLIENDPVSKFH</sequence>
<dbReference type="EMBL" id="MU157881">
    <property type="protein sequence ID" value="KAF9525628.1"/>
    <property type="molecule type" value="Genomic_DNA"/>
</dbReference>
<dbReference type="OrthoDB" id="3227921at2759"/>
<evidence type="ECO:0000256" key="1">
    <source>
        <dbReference type="SAM" id="MobiDB-lite"/>
    </source>
</evidence>
<dbReference type="AlphaFoldDB" id="A0A9P6EB07"/>
<comment type="caution">
    <text evidence="3">The sequence shown here is derived from an EMBL/GenBank/DDBJ whole genome shotgun (WGS) entry which is preliminary data.</text>
</comment>
<protein>
    <submittedName>
        <fullName evidence="3">Uncharacterized protein</fullName>
    </submittedName>
</protein>
<reference evidence="3" key="1">
    <citation type="submission" date="2020-11" db="EMBL/GenBank/DDBJ databases">
        <authorList>
            <consortium name="DOE Joint Genome Institute"/>
            <person name="Ahrendt S."/>
            <person name="Riley R."/>
            <person name="Andreopoulos W."/>
            <person name="Labutti K."/>
            <person name="Pangilinan J."/>
            <person name="Ruiz-Duenas F.J."/>
            <person name="Barrasa J.M."/>
            <person name="Sanchez-Garcia M."/>
            <person name="Camarero S."/>
            <person name="Miyauchi S."/>
            <person name="Serrano A."/>
            <person name="Linde D."/>
            <person name="Babiker R."/>
            <person name="Drula E."/>
            <person name="Ayuso-Fernandez I."/>
            <person name="Pacheco R."/>
            <person name="Padilla G."/>
            <person name="Ferreira P."/>
            <person name="Barriuso J."/>
            <person name="Kellner H."/>
            <person name="Castanera R."/>
            <person name="Alfaro M."/>
            <person name="Ramirez L."/>
            <person name="Pisabarro A.G."/>
            <person name="Kuo A."/>
            <person name="Tritt A."/>
            <person name="Lipzen A."/>
            <person name="He G."/>
            <person name="Yan M."/>
            <person name="Ng V."/>
            <person name="Cullen D."/>
            <person name="Martin F."/>
            <person name="Rosso M.-N."/>
            <person name="Henrissat B."/>
            <person name="Hibbett D."/>
            <person name="Martinez A.T."/>
            <person name="Grigoriev I.V."/>
        </authorList>
    </citation>
    <scope>NUCLEOTIDE SEQUENCE</scope>
    <source>
        <strain evidence="3">CBS 506.95</strain>
    </source>
</reference>
<evidence type="ECO:0000256" key="2">
    <source>
        <dbReference type="SAM" id="Phobius"/>
    </source>
</evidence>